<protein>
    <recommendedName>
        <fullName evidence="9">Alcohol dehydrogenase</fullName>
    </recommendedName>
</protein>
<dbReference type="InterPro" id="IPR002347">
    <property type="entry name" value="SDR_fam"/>
</dbReference>
<dbReference type="Proteomes" id="UP000030742">
    <property type="component" value="Unassembled WGS sequence"/>
</dbReference>
<feature type="non-terminal residue" evidence="4">
    <location>
        <position position="1"/>
    </location>
</feature>
<dbReference type="EnsemblMetazoa" id="XM_019904381.1">
    <property type="protein sequence ID" value="XP_019759940.1"/>
    <property type="gene ID" value="LOC109537588"/>
</dbReference>
<evidence type="ECO:0000313" key="4">
    <source>
        <dbReference type="EMBL" id="ENN77200.1"/>
    </source>
</evidence>
<dbReference type="STRING" id="77166.N6U6D8"/>
<dbReference type="EMBL" id="KB740949">
    <property type="protein sequence ID" value="ENN77200.1"/>
    <property type="molecule type" value="Genomic_DNA"/>
</dbReference>
<dbReference type="KEGG" id="dpa:109537588"/>
<dbReference type="Gene3D" id="3.40.50.720">
    <property type="entry name" value="NAD(P)-binding Rossmann-like Domain"/>
    <property type="match status" value="1"/>
</dbReference>
<dbReference type="InterPro" id="IPR020904">
    <property type="entry name" value="Sc_DH/Rdtase_CS"/>
</dbReference>
<evidence type="ECO:0000313" key="6">
    <source>
        <dbReference type="EnsemblMetazoa" id="XP_019759940.1"/>
    </source>
</evidence>
<keyword evidence="2" id="KW-0560">Oxidoreductase</keyword>
<dbReference type="Pfam" id="PF00106">
    <property type="entry name" value="adh_short"/>
    <property type="match status" value="1"/>
</dbReference>
<evidence type="ECO:0000313" key="8">
    <source>
        <dbReference type="Proteomes" id="UP000030742"/>
    </source>
</evidence>
<dbReference type="PROSITE" id="PS00061">
    <property type="entry name" value="ADH_SHORT"/>
    <property type="match status" value="1"/>
</dbReference>
<dbReference type="InterPro" id="IPR036291">
    <property type="entry name" value="NAD(P)-bd_dom_sf"/>
</dbReference>
<dbReference type="OMA" id="MANPIYF"/>
<accession>N6U6D8</accession>
<dbReference type="PRINTS" id="PR00081">
    <property type="entry name" value="GDHRDH"/>
</dbReference>
<dbReference type="AlphaFoldDB" id="N6U6D8"/>
<evidence type="ECO:0000313" key="7">
    <source>
        <dbReference type="Proteomes" id="UP000019118"/>
    </source>
</evidence>
<evidence type="ECO:0000256" key="1">
    <source>
        <dbReference type="ARBA" id="ARBA00006484"/>
    </source>
</evidence>
<proteinExistence type="inferred from homology"/>
<name>N6U6D8_DENPD</name>
<evidence type="ECO:0000256" key="3">
    <source>
        <dbReference type="RuleBase" id="RU000363"/>
    </source>
</evidence>
<sequence>MDAICGKIALITGGANGIGAAYVRRLFQAGMQGCTITDVDEQQGEALAEEMNGCYGSGKAIFVRGDMSDKASFECVFQENMKTFNQLDLVVNNAGILRDRVWEPMINLNIASTVNGSLLGIKHMGRNNGGCGGTIVNTASILGLQGLPGCPCYTGTKHFVVGFTRSIGTQFWFDLTGIRFLTVCPGVTMTPMISDAEQWVFEGFPGLGKLVVDGLKAEPCQTVEDMAEGLNTMLNEGENGSIWVGEGAKPIYQVVIPPIRAMKVDGGESCKSP</sequence>
<dbReference type="GO" id="GO:0016616">
    <property type="term" value="F:oxidoreductase activity, acting on the CH-OH group of donors, NAD or NADP as acceptor"/>
    <property type="evidence" value="ECO:0007669"/>
    <property type="project" value="TreeGrafter"/>
</dbReference>
<dbReference type="GO" id="GO:0005737">
    <property type="term" value="C:cytoplasm"/>
    <property type="evidence" value="ECO:0007669"/>
    <property type="project" value="TreeGrafter"/>
</dbReference>
<dbReference type="EMBL" id="KB631923">
    <property type="protein sequence ID" value="ERL87135.1"/>
    <property type="molecule type" value="Genomic_DNA"/>
</dbReference>
<dbReference type="Proteomes" id="UP000019118">
    <property type="component" value="Unassembled WGS sequence"/>
</dbReference>
<dbReference type="PRINTS" id="PR00080">
    <property type="entry name" value="SDRFAMILY"/>
</dbReference>
<comment type="similarity">
    <text evidence="1 3">Belongs to the short-chain dehydrogenases/reductases (SDR) family.</text>
</comment>
<organism evidence="4">
    <name type="scientific">Dendroctonus ponderosae</name>
    <name type="common">Mountain pine beetle</name>
    <dbReference type="NCBI Taxonomy" id="77166"/>
    <lineage>
        <taxon>Eukaryota</taxon>
        <taxon>Metazoa</taxon>
        <taxon>Ecdysozoa</taxon>
        <taxon>Arthropoda</taxon>
        <taxon>Hexapoda</taxon>
        <taxon>Insecta</taxon>
        <taxon>Pterygota</taxon>
        <taxon>Neoptera</taxon>
        <taxon>Endopterygota</taxon>
        <taxon>Coleoptera</taxon>
        <taxon>Polyphaga</taxon>
        <taxon>Cucujiformia</taxon>
        <taxon>Curculionidae</taxon>
        <taxon>Scolytinae</taxon>
        <taxon>Dendroctonus</taxon>
    </lineage>
</organism>
<evidence type="ECO:0008006" key="9">
    <source>
        <dbReference type="Google" id="ProtNLM"/>
    </source>
</evidence>
<evidence type="ECO:0000313" key="5">
    <source>
        <dbReference type="EMBL" id="ERL87135.1"/>
    </source>
</evidence>
<keyword evidence="7" id="KW-1185">Reference proteome</keyword>
<evidence type="ECO:0000256" key="2">
    <source>
        <dbReference type="ARBA" id="ARBA00023002"/>
    </source>
</evidence>
<dbReference type="SUPFAM" id="SSF51735">
    <property type="entry name" value="NAD(P)-binding Rossmann-fold domains"/>
    <property type="match status" value="1"/>
</dbReference>
<reference evidence="7 8" key="1">
    <citation type="journal article" date="2013" name="Genome Biol.">
        <title>Draft genome of the mountain pine beetle, Dendroctonus ponderosae Hopkins, a major forest pest.</title>
        <authorList>
            <person name="Keeling C.I."/>
            <person name="Yuen M.M."/>
            <person name="Liao N.Y."/>
            <person name="Docking T.R."/>
            <person name="Chan S.K."/>
            <person name="Taylor G.A."/>
            <person name="Palmquist D.L."/>
            <person name="Jackman S.D."/>
            <person name="Nguyen A."/>
            <person name="Li M."/>
            <person name="Henderson H."/>
            <person name="Janes J.K."/>
            <person name="Zhao Y."/>
            <person name="Pandoh P."/>
            <person name="Moore R."/>
            <person name="Sperling F.A."/>
            <person name="Huber D.P."/>
            <person name="Birol I."/>
            <person name="Jones S.J."/>
            <person name="Bohlmann J."/>
        </authorList>
    </citation>
    <scope>NUCLEOTIDE SEQUENCE</scope>
</reference>
<dbReference type="HOGENOM" id="CLU_010194_2_16_1"/>
<reference evidence="6" key="2">
    <citation type="submission" date="2024-08" db="UniProtKB">
        <authorList>
            <consortium name="EnsemblMetazoa"/>
        </authorList>
    </citation>
    <scope>IDENTIFICATION</scope>
</reference>
<gene>
    <name evidence="6" type="primary">109537588</name>
    <name evidence="5" type="ORF">D910_04535</name>
    <name evidence="4" type="ORF">YQE_06338</name>
</gene>
<dbReference type="OrthoDB" id="417891at2759"/>
<dbReference type="PANTHER" id="PTHR44229">
    <property type="entry name" value="15-HYDROXYPROSTAGLANDIN DEHYDROGENASE [NAD(+)]"/>
    <property type="match status" value="1"/>
</dbReference>
<dbReference type="PANTHER" id="PTHR44229:SF8">
    <property type="entry name" value="ALCOHOL DEHYDROGENASE-RELATED"/>
    <property type="match status" value="1"/>
</dbReference>